<sequence length="128" mass="13114">MVTRIIVAIILGAIIGLQRQSDGNPAGFRTHMLICLGAAMFTILSLDFPGTTDTSRIAAGIVTGIGFLGAGAIFRGEDKVRGLTTAADLWAVTAIGIAVGIGYYVVAIVSTLLVGAILLLKKLTGGKV</sequence>
<evidence type="ECO:0000256" key="2">
    <source>
        <dbReference type="ARBA" id="ARBA00022475"/>
    </source>
</evidence>
<dbReference type="GO" id="GO:0005886">
    <property type="term" value="C:plasma membrane"/>
    <property type="evidence" value="ECO:0007669"/>
    <property type="project" value="UniProtKB-SubCell"/>
</dbReference>
<dbReference type="Pfam" id="PF02308">
    <property type="entry name" value="MgtC"/>
    <property type="match status" value="1"/>
</dbReference>
<feature type="transmembrane region" description="Helical" evidence="6">
    <location>
        <begin position="57"/>
        <end position="74"/>
    </location>
</feature>
<evidence type="ECO:0000256" key="5">
    <source>
        <dbReference type="ARBA" id="ARBA00023136"/>
    </source>
</evidence>
<comment type="subcellular location">
    <subcellularLocation>
        <location evidence="1">Cell membrane</location>
        <topology evidence="1">Multi-pass membrane protein</topology>
    </subcellularLocation>
</comment>
<dbReference type="EMBL" id="DUGC01000067">
    <property type="protein sequence ID" value="HIH09871.1"/>
    <property type="molecule type" value="Genomic_DNA"/>
</dbReference>
<keyword evidence="5 6" id="KW-0472">Membrane</keyword>
<evidence type="ECO:0000256" key="6">
    <source>
        <dbReference type="SAM" id="Phobius"/>
    </source>
</evidence>
<dbReference type="InterPro" id="IPR003416">
    <property type="entry name" value="MgtC/SapB/SrpB/YhiD_fam"/>
</dbReference>
<gene>
    <name evidence="8" type="ORF">HA254_04330</name>
</gene>
<keyword evidence="2" id="KW-1003">Cell membrane</keyword>
<organism evidence="8 9">
    <name type="scientific">Candidatus Iainarchaeum sp</name>
    <dbReference type="NCBI Taxonomy" id="3101447"/>
    <lineage>
        <taxon>Archaea</taxon>
        <taxon>Candidatus Iainarchaeota</taxon>
        <taxon>Candidatus Iainarchaeia</taxon>
        <taxon>Candidatus Iainarchaeales</taxon>
        <taxon>Candidatus Iainarchaeaceae</taxon>
        <taxon>Candidatus Iainarchaeum</taxon>
    </lineage>
</organism>
<dbReference type="PANTHER" id="PTHR33778:SF1">
    <property type="entry name" value="MAGNESIUM TRANSPORTER YHID-RELATED"/>
    <property type="match status" value="1"/>
</dbReference>
<protein>
    <submittedName>
        <fullName evidence="8">MgtC/SapB family protein</fullName>
    </submittedName>
</protein>
<dbReference type="PRINTS" id="PR01837">
    <property type="entry name" value="MGTCSAPBPROT"/>
</dbReference>
<keyword evidence="4 6" id="KW-1133">Transmembrane helix</keyword>
<evidence type="ECO:0000256" key="3">
    <source>
        <dbReference type="ARBA" id="ARBA00022692"/>
    </source>
</evidence>
<evidence type="ECO:0000313" key="9">
    <source>
        <dbReference type="Proteomes" id="UP000565078"/>
    </source>
</evidence>
<feature type="transmembrane region" description="Helical" evidence="6">
    <location>
        <begin position="94"/>
        <end position="120"/>
    </location>
</feature>
<evidence type="ECO:0000256" key="4">
    <source>
        <dbReference type="ARBA" id="ARBA00022989"/>
    </source>
</evidence>
<dbReference type="AlphaFoldDB" id="A0A7J4IWH2"/>
<feature type="domain" description="MgtC/SapB/SrpB/YhiD N-terminal" evidence="7">
    <location>
        <begin position="5"/>
        <end position="122"/>
    </location>
</feature>
<dbReference type="PANTHER" id="PTHR33778">
    <property type="entry name" value="PROTEIN MGTC"/>
    <property type="match status" value="1"/>
</dbReference>
<accession>A0A7J4IWH2</accession>
<dbReference type="Proteomes" id="UP000565078">
    <property type="component" value="Unassembled WGS sequence"/>
</dbReference>
<evidence type="ECO:0000259" key="7">
    <source>
        <dbReference type="Pfam" id="PF02308"/>
    </source>
</evidence>
<evidence type="ECO:0000313" key="8">
    <source>
        <dbReference type="EMBL" id="HIH09871.1"/>
    </source>
</evidence>
<evidence type="ECO:0000256" key="1">
    <source>
        <dbReference type="ARBA" id="ARBA00004651"/>
    </source>
</evidence>
<proteinExistence type="predicted"/>
<comment type="caution">
    <text evidence="8">The sequence shown here is derived from an EMBL/GenBank/DDBJ whole genome shotgun (WGS) entry which is preliminary data.</text>
</comment>
<keyword evidence="3 6" id="KW-0812">Transmembrane</keyword>
<reference evidence="9" key="1">
    <citation type="journal article" date="2020" name="bioRxiv">
        <title>A rank-normalized archaeal taxonomy based on genome phylogeny resolves widespread incomplete and uneven classifications.</title>
        <authorList>
            <person name="Rinke C."/>
            <person name="Chuvochina M."/>
            <person name="Mussig A.J."/>
            <person name="Chaumeil P.-A."/>
            <person name="Waite D.W."/>
            <person name="Whitman W.B."/>
            <person name="Parks D.H."/>
            <person name="Hugenholtz P."/>
        </authorList>
    </citation>
    <scope>NUCLEOTIDE SEQUENCE [LARGE SCALE GENOMIC DNA]</scope>
</reference>
<name>A0A7J4IWH2_9ARCH</name>
<dbReference type="InterPro" id="IPR049177">
    <property type="entry name" value="MgtC_SapB_SrpB_YhiD_N"/>
</dbReference>
<feature type="transmembrane region" description="Helical" evidence="6">
    <location>
        <begin position="31"/>
        <end position="50"/>
    </location>
</feature>